<evidence type="ECO:0000313" key="2">
    <source>
        <dbReference type="Proteomes" id="UP000826195"/>
    </source>
</evidence>
<evidence type="ECO:0000313" key="1">
    <source>
        <dbReference type="EMBL" id="KAH0568482.1"/>
    </source>
</evidence>
<accession>A0AAV7J9U6</accession>
<name>A0AAV7J9U6_COTGL</name>
<protein>
    <submittedName>
        <fullName evidence="1">Uncharacterized protein</fullName>
    </submittedName>
</protein>
<dbReference type="AlphaFoldDB" id="A0AAV7J9U6"/>
<reference evidence="1 2" key="1">
    <citation type="journal article" date="2021" name="J. Hered.">
        <title>A chromosome-level genome assembly of the parasitoid wasp, Cotesia glomerata (Hymenoptera: Braconidae).</title>
        <authorList>
            <person name="Pinto B.J."/>
            <person name="Weis J.J."/>
            <person name="Gamble T."/>
            <person name="Ode P.J."/>
            <person name="Paul R."/>
            <person name="Zaspel J.M."/>
        </authorList>
    </citation>
    <scope>NUCLEOTIDE SEQUENCE [LARGE SCALE GENOMIC DNA]</scope>
    <source>
        <strain evidence="1">CgM1</strain>
    </source>
</reference>
<keyword evidence="2" id="KW-1185">Reference proteome</keyword>
<comment type="caution">
    <text evidence="1">The sequence shown here is derived from an EMBL/GenBank/DDBJ whole genome shotgun (WGS) entry which is preliminary data.</text>
</comment>
<sequence length="88" mass="9985">MGWRIQATYWILVNLDELLEKFFSSFAINASFSLSDDAKFYGTEPSLVQSVPTPPPADKIEPSKVSQPCAEFACRSAWTKDKARRRKL</sequence>
<gene>
    <name evidence="1" type="ORF">KQX54_021046</name>
</gene>
<proteinExistence type="predicted"/>
<dbReference type="Proteomes" id="UP000826195">
    <property type="component" value="Unassembled WGS sequence"/>
</dbReference>
<organism evidence="1 2">
    <name type="scientific">Cotesia glomerata</name>
    <name type="common">Lepidopteran parasitic wasp</name>
    <name type="synonym">Apanteles glomeratus</name>
    <dbReference type="NCBI Taxonomy" id="32391"/>
    <lineage>
        <taxon>Eukaryota</taxon>
        <taxon>Metazoa</taxon>
        <taxon>Ecdysozoa</taxon>
        <taxon>Arthropoda</taxon>
        <taxon>Hexapoda</taxon>
        <taxon>Insecta</taxon>
        <taxon>Pterygota</taxon>
        <taxon>Neoptera</taxon>
        <taxon>Endopterygota</taxon>
        <taxon>Hymenoptera</taxon>
        <taxon>Apocrita</taxon>
        <taxon>Ichneumonoidea</taxon>
        <taxon>Braconidae</taxon>
        <taxon>Microgastrinae</taxon>
        <taxon>Cotesia</taxon>
    </lineage>
</organism>
<dbReference type="EMBL" id="JAHXZJ010000001">
    <property type="protein sequence ID" value="KAH0568482.1"/>
    <property type="molecule type" value="Genomic_DNA"/>
</dbReference>